<keyword evidence="1" id="KW-1185">Reference proteome</keyword>
<evidence type="ECO:0000313" key="1">
    <source>
        <dbReference type="Proteomes" id="UP000515152"/>
    </source>
</evidence>
<dbReference type="GeneID" id="122129000"/>
<accession>A0A8M1KBX7</accession>
<dbReference type="KEGG" id="char:122129000"/>
<protein>
    <submittedName>
        <fullName evidence="2">Interferon-induced very large GTPase 1-like</fullName>
    </submittedName>
</protein>
<sequence>MGYNKTYIQEIADSVRHSVSEYEQKMTHGGFAFKKMFTVDLLLFVCDVARKRFSELHTQFQKDNDVLIYLEDQRVHYYMVFKGFCQGAQSHAVLGDFICSKLELSIKQAVYDQTAIDLAAEMQSNIPAFNGNRSKLEGHILISLAEEENFDKFLKYLHNPKKHFKGFITEQDANMWLRDFSEELKDELKFSEKSCSCVDASEINDFEFLEEVVRKGLDNIVPKLSESFSQLTLLQPEQFRRRPDEILIELFCKCCWVQCPFCKAICTVTMEDHPNDHSVPFHRTNGLNGWHFTGTRTLCVSFCTTAVASDREFYPSHDSEVLIPYKEYKKAGPRYASLSITPDNSELPYWKWFICRFKDDLEKCYNKKFQGQGEIPKEWSKYTKEQAKKSLDMGT</sequence>
<dbReference type="PANTHER" id="PTHR22796">
    <property type="entry name" value="URG4-RELATED"/>
    <property type="match status" value="1"/>
</dbReference>
<dbReference type="AlphaFoldDB" id="A0A8M1KBX7"/>
<reference evidence="2" key="1">
    <citation type="submission" date="2025-08" db="UniProtKB">
        <authorList>
            <consortium name="RefSeq"/>
        </authorList>
    </citation>
    <scope>IDENTIFICATION</scope>
</reference>
<organism evidence="1 2">
    <name type="scientific">Clupea harengus</name>
    <name type="common">Atlantic herring</name>
    <dbReference type="NCBI Taxonomy" id="7950"/>
    <lineage>
        <taxon>Eukaryota</taxon>
        <taxon>Metazoa</taxon>
        <taxon>Chordata</taxon>
        <taxon>Craniata</taxon>
        <taxon>Vertebrata</taxon>
        <taxon>Euteleostomi</taxon>
        <taxon>Actinopterygii</taxon>
        <taxon>Neopterygii</taxon>
        <taxon>Teleostei</taxon>
        <taxon>Clupei</taxon>
        <taxon>Clupeiformes</taxon>
        <taxon>Clupeoidei</taxon>
        <taxon>Clupeidae</taxon>
        <taxon>Clupea</taxon>
    </lineage>
</organism>
<proteinExistence type="predicted"/>
<evidence type="ECO:0000313" key="2">
    <source>
        <dbReference type="RefSeq" id="XP_042559985.1"/>
    </source>
</evidence>
<gene>
    <name evidence="2" type="primary">LOC122129000</name>
</gene>
<dbReference type="PANTHER" id="PTHR22796:SF6">
    <property type="entry name" value="INTERFERON-INDUCED VERY LARGE GTPASE 1-RELATED"/>
    <property type="match status" value="1"/>
</dbReference>
<name>A0A8M1KBX7_CLUHA</name>
<dbReference type="Proteomes" id="UP000515152">
    <property type="component" value="Unplaced"/>
</dbReference>
<dbReference type="OrthoDB" id="1597724at2759"/>
<dbReference type="RefSeq" id="XP_042559985.1">
    <property type="nucleotide sequence ID" value="XM_042704051.1"/>
</dbReference>